<dbReference type="InterPro" id="IPR031325">
    <property type="entry name" value="RHS_repeat"/>
</dbReference>
<evidence type="ECO:0008006" key="3">
    <source>
        <dbReference type="Google" id="ProtNLM"/>
    </source>
</evidence>
<dbReference type="NCBIfam" id="TIGR01643">
    <property type="entry name" value="YD_repeat_2x"/>
    <property type="match status" value="1"/>
</dbReference>
<reference evidence="2" key="1">
    <citation type="journal article" date="2019" name="Int. J. Syst. Evol. Microbiol.">
        <title>The Global Catalogue of Microorganisms (GCM) 10K type strain sequencing project: providing services to taxonomists for standard genome sequencing and annotation.</title>
        <authorList>
            <consortium name="The Broad Institute Genomics Platform"/>
            <consortium name="The Broad Institute Genome Sequencing Center for Infectious Disease"/>
            <person name="Wu L."/>
            <person name="Ma J."/>
        </authorList>
    </citation>
    <scope>NUCLEOTIDE SEQUENCE [LARGE SCALE GENOMIC DNA]</scope>
    <source>
        <strain evidence="2">CCUG 62945</strain>
    </source>
</reference>
<dbReference type="InterPro" id="IPR006530">
    <property type="entry name" value="YD"/>
</dbReference>
<accession>A0ABW2R0L4</accession>
<evidence type="ECO:0000313" key="1">
    <source>
        <dbReference type="EMBL" id="MFC7420734.1"/>
    </source>
</evidence>
<dbReference type="Pfam" id="PF05593">
    <property type="entry name" value="RHS_repeat"/>
    <property type="match status" value="1"/>
</dbReference>
<comment type="caution">
    <text evidence="1">The sequence shown here is derived from an EMBL/GenBank/DDBJ whole genome shotgun (WGS) entry which is preliminary data.</text>
</comment>
<evidence type="ECO:0000313" key="2">
    <source>
        <dbReference type="Proteomes" id="UP001596473"/>
    </source>
</evidence>
<name>A0ABW2R0L4_9NEIS</name>
<keyword evidence="2" id="KW-1185">Reference proteome</keyword>
<dbReference type="Proteomes" id="UP001596473">
    <property type="component" value="Unassembled WGS sequence"/>
</dbReference>
<dbReference type="EMBL" id="JBHTBQ010000026">
    <property type="protein sequence ID" value="MFC7420734.1"/>
    <property type="molecule type" value="Genomic_DNA"/>
</dbReference>
<organism evidence="1 2">
    <name type="scientific">Iodobacter arcticus</name>
    <dbReference type="NCBI Taxonomy" id="590593"/>
    <lineage>
        <taxon>Bacteria</taxon>
        <taxon>Pseudomonadati</taxon>
        <taxon>Pseudomonadota</taxon>
        <taxon>Betaproteobacteria</taxon>
        <taxon>Neisseriales</taxon>
        <taxon>Chitinibacteraceae</taxon>
        <taxon>Iodobacter</taxon>
    </lineage>
</organism>
<gene>
    <name evidence="1" type="ORF">ACFQNF_12725</name>
</gene>
<dbReference type="Gene3D" id="2.180.10.10">
    <property type="entry name" value="RHS repeat-associated core"/>
    <property type="match status" value="1"/>
</dbReference>
<proteinExistence type="predicted"/>
<protein>
    <recommendedName>
        <fullName evidence="3">RHS repeat protein</fullName>
    </recommendedName>
</protein>
<sequence>MAPCFGESKVVRLNQSFFTTYRIIYPDGSSDRYEYDANDNLLLHIRPDDSTVQMAYDDKDQLIRITDPLGNIWLREYDDKGNLLKEIDPKQYATRYSYNP</sequence>